<sequence length="218" mass="23450">MTGREAVLAWVADQVVGLPADRVRRVGVDGVDGAGKTVFADELAAVLSGRGVCVVRASVDGFHHPAPVRHRRGRRSPEGFFRDSYDYARMQEALLDPAAPGGSGMVRTAVHDVAADAPVETPPVRVDAGDVLLVDGIFLHRPELRGHWDWSVFLQVDFAVSVPRGAGRDGTDPDPAADSQQRYVQGQRLYLAECEPRRHASAVIDNTDLAAPRVLTGS</sequence>
<keyword evidence="2" id="KW-1185">Reference proteome</keyword>
<dbReference type="Proteomes" id="UP000319514">
    <property type="component" value="Unassembled WGS sequence"/>
</dbReference>
<proteinExistence type="predicted"/>
<evidence type="ECO:0000313" key="1">
    <source>
        <dbReference type="EMBL" id="TQL56362.1"/>
    </source>
</evidence>
<keyword evidence="1" id="KW-0418">Kinase</keyword>
<reference evidence="1 2" key="1">
    <citation type="submission" date="2019-06" db="EMBL/GenBank/DDBJ databases">
        <title>Sequencing the genomes of 1000 actinobacteria strains.</title>
        <authorList>
            <person name="Klenk H.-P."/>
        </authorList>
    </citation>
    <scope>NUCLEOTIDE SEQUENCE [LARGE SCALE GENOMIC DNA]</scope>
    <source>
        <strain evidence="1 2">DSM 18082</strain>
    </source>
</reference>
<accession>A0A542Z7P9</accession>
<gene>
    <name evidence="1" type="ORF">FB474_3978</name>
</gene>
<dbReference type="AlphaFoldDB" id="A0A542Z7P9"/>
<evidence type="ECO:0000313" key="2">
    <source>
        <dbReference type="Proteomes" id="UP000319514"/>
    </source>
</evidence>
<protein>
    <submittedName>
        <fullName evidence="1">Uridine kinase</fullName>
    </submittedName>
</protein>
<dbReference type="Gene3D" id="3.40.50.300">
    <property type="entry name" value="P-loop containing nucleotide triphosphate hydrolases"/>
    <property type="match status" value="1"/>
</dbReference>
<dbReference type="GO" id="GO:0016301">
    <property type="term" value="F:kinase activity"/>
    <property type="evidence" value="ECO:0007669"/>
    <property type="project" value="UniProtKB-KW"/>
</dbReference>
<name>A0A542Z7P9_9MICO</name>
<comment type="caution">
    <text evidence="1">The sequence shown here is derived from an EMBL/GenBank/DDBJ whole genome shotgun (WGS) entry which is preliminary data.</text>
</comment>
<keyword evidence="1" id="KW-0808">Transferase</keyword>
<dbReference type="EMBL" id="VFOQ01000003">
    <property type="protein sequence ID" value="TQL56362.1"/>
    <property type="molecule type" value="Genomic_DNA"/>
</dbReference>
<dbReference type="SUPFAM" id="SSF52540">
    <property type="entry name" value="P-loop containing nucleoside triphosphate hydrolases"/>
    <property type="match status" value="1"/>
</dbReference>
<dbReference type="RefSeq" id="WP_141790572.1">
    <property type="nucleotide sequence ID" value="NZ_BAAAKX010000008.1"/>
</dbReference>
<dbReference type="InterPro" id="IPR027417">
    <property type="entry name" value="P-loop_NTPase"/>
</dbReference>
<dbReference type="OrthoDB" id="572586at2"/>
<organism evidence="1 2">
    <name type="scientific">Oryzihumus leptocrescens</name>
    <dbReference type="NCBI Taxonomy" id="297536"/>
    <lineage>
        <taxon>Bacteria</taxon>
        <taxon>Bacillati</taxon>
        <taxon>Actinomycetota</taxon>
        <taxon>Actinomycetes</taxon>
        <taxon>Micrococcales</taxon>
        <taxon>Intrasporangiaceae</taxon>
        <taxon>Oryzihumus</taxon>
    </lineage>
</organism>